<dbReference type="AlphaFoldDB" id="A0A9X3N5W4"/>
<sequence>MLVLVAVALAGCGEVAAEPPPAAPSGLLFLAGRDPGTLTRVDAATRTVTTRRKLRQLGGGDPPNFVHFTGRRLVTFALGRATSFAPDLSDPRDLGESWFFVPSATPGRVWNLLLRRGGPATQVYFRGVREVGVDGTPTFARRWNVPGWPVGAVDDGLVLSRHRLEVWDPGTRRRVRRLPGRFLVGLHRSVVASCNEPCERLYLDERAVPGRFAPRRGAFSPAGTLLALPTPGRRIAVVDVVTGVTHHVPGARVDAGYPLLAWASSGWLFWNAGHGRLGAWRPGEPARDLGVEVGAFVDITAS</sequence>
<accession>A0A9X3N5W4</accession>
<dbReference type="EMBL" id="JAPDDP010000011">
    <property type="protein sequence ID" value="MDA0180263.1"/>
    <property type="molecule type" value="Genomic_DNA"/>
</dbReference>
<dbReference type="SUPFAM" id="SSF50998">
    <property type="entry name" value="Quinoprotein alcohol dehydrogenase-like"/>
    <property type="match status" value="1"/>
</dbReference>
<name>A0A9X3N5W4_9ACTN</name>
<gene>
    <name evidence="1" type="ORF">OJ997_08150</name>
</gene>
<evidence type="ECO:0000313" key="1">
    <source>
        <dbReference type="EMBL" id="MDA0180263.1"/>
    </source>
</evidence>
<organism evidence="1 2">
    <name type="scientific">Solirubrobacter phytolaccae</name>
    <dbReference type="NCBI Taxonomy" id="1404360"/>
    <lineage>
        <taxon>Bacteria</taxon>
        <taxon>Bacillati</taxon>
        <taxon>Actinomycetota</taxon>
        <taxon>Thermoleophilia</taxon>
        <taxon>Solirubrobacterales</taxon>
        <taxon>Solirubrobacteraceae</taxon>
        <taxon>Solirubrobacter</taxon>
    </lineage>
</organism>
<proteinExistence type="predicted"/>
<dbReference type="InterPro" id="IPR011047">
    <property type="entry name" value="Quinoprotein_ADH-like_sf"/>
</dbReference>
<protein>
    <submittedName>
        <fullName evidence="1">Uncharacterized protein</fullName>
    </submittedName>
</protein>
<dbReference type="Proteomes" id="UP001147653">
    <property type="component" value="Unassembled WGS sequence"/>
</dbReference>
<reference evidence="1" key="1">
    <citation type="submission" date="2022-10" db="EMBL/GenBank/DDBJ databases">
        <title>The WGS of Solirubrobacter phytolaccae KCTC 29190.</title>
        <authorList>
            <person name="Jiang Z."/>
        </authorList>
    </citation>
    <scope>NUCLEOTIDE SEQUENCE</scope>
    <source>
        <strain evidence="1">KCTC 29190</strain>
    </source>
</reference>
<keyword evidence="2" id="KW-1185">Reference proteome</keyword>
<comment type="caution">
    <text evidence="1">The sequence shown here is derived from an EMBL/GenBank/DDBJ whole genome shotgun (WGS) entry which is preliminary data.</text>
</comment>
<evidence type="ECO:0000313" key="2">
    <source>
        <dbReference type="Proteomes" id="UP001147653"/>
    </source>
</evidence>